<dbReference type="Proteomes" id="UP001239111">
    <property type="component" value="Chromosome 3"/>
</dbReference>
<protein>
    <submittedName>
        <fullName evidence="1">Uncharacterized protein</fullName>
    </submittedName>
</protein>
<dbReference type="EMBL" id="CM056743">
    <property type="protein sequence ID" value="KAJ8669954.1"/>
    <property type="molecule type" value="Genomic_DNA"/>
</dbReference>
<sequence length="317" mass="35719">MLHSYSLDIGISSKIHSQDEKFSSYKSLYTLQVNSASKHKFDACARSAVIALIGLAAGTQLFNQSYSPNDLQNLRKNDVAISVGALLLKFCLIITNRCHTSKLPDPEDLDESVDRNCPDHGECSLKSLTKPTNFAVSVTSMMTIIRCFPNVDDCIVSGNKYVMFAIRPIKEGDKLCTSILSVYRNFPAKSERQAIHHEYYNCPCDCPACRGNWTELIRDKTKCNDLINSELKTITGSQISSKFLAITDESKAKSKKFERLDLQTLTKSKELVDKAWKYFRMPSPLIITSTRIMINTFYNVYGVGEKPSDLFRSCKKK</sequence>
<organism evidence="1 2">
    <name type="scientific">Eretmocerus hayati</name>
    <dbReference type="NCBI Taxonomy" id="131215"/>
    <lineage>
        <taxon>Eukaryota</taxon>
        <taxon>Metazoa</taxon>
        <taxon>Ecdysozoa</taxon>
        <taxon>Arthropoda</taxon>
        <taxon>Hexapoda</taxon>
        <taxon>Insecta</taxon>
        <taxon>Pterygota</taxon>
        <taxon>Neoptera</taxon>
        <taxon>Endopterygota</taxon>
        <taxon>Hymenoptera</taxon>
        <taxon>Apocrita</taxon>
        <taxon>Proctotrupomorpha</taxon>
        <taxon>Chalcidoidea</taxon>
        <taxon>Aphelinidae</taxon>
        <taxon>Aphelininae</taxon>
        <taxon>Eretmocerus</taxon>
    </lineage>
</organism>
<evidence type="ECO:0000313" key="1">
    <source>
        <dbReference type="EMBL" id="KAJ8669954.1"/>
    </source>
</evidence>
<keyword evidence="2" id="KW-1185">Reference proteome</keyword>
<gene>
    <name evidence="1" type="ORF">QAD02_001213</name>
</gene>
<evidence type="ECO:0000313" key="2">
    <source>
        <dbReference type="Proteomes" id="UP001239111"/>
    </source>
</evidence>
<comment type="caution">
    <text evidence="1">The sequence shown here is derived from an EMBL/GenBank/DDBJ whole genome shotgun (WGS) entry which is preliminary data.</text>
</comment>
<name>A0ACC2NFD5_9HYME</name>
<accession>A0ACC2NFD5</accession>
<reference evidence="1" key="1">
    <citation type="submission" date="2023-04" db="EMBL/GenBank/DDBJ databases">
        <title>A chromosome-level genome assembly of the parasitoid wasp Eretmocerus hayati.</title>
        <authorList>
            <person name="Zhong Y."/>
            <person name="Liu S."/>
            <person name="Liu Y."/>
        </authorList>
    </citation>
    <scope>NUCLEOTIDE SEQUENCE</scope>
    <source>
        <strain evidence="1">ZJU_SS_LIU_2023</strain>
    </source>
</reference>
<proteinExistence type="predicted"/>